<organism evidence="2 3">
    <name type="scientific">Entomobacter blattae</name>
    <dbReference type="NCBI Taxonomy" id="2762277"/>
    <lineage>
        <taxon>Bacteria</taxon>
        <taxon>Pseudomonadati</taxon>
        <taxon>Pseudomonadota</taxon>
        <taxon>Alphaproteobacteria</taxon>
        <taxon>Acetobacterales</taxon>
        <taxon>Acetobacteraceae</taxon>
        <taxon>Entomobacter</taxon>
    </lineage>
</organism>
<dbReference type="GO" id="GO:0005737">
    <property type="term" value="C:cytoplasm"/>
    <property type="evidence" value="ECO:0007669"/>
    <property type="project" value="TreeGrafter"/>
</dbReference>
<evidence type="ECO:0000313" key="2">
    <source>
        <dbReference type="EMBL" id="QNT78513.1"/>
    </source>
</evidence>
<name>A0A7H1NRV3_9PROT</name>
<keyword evidence="3" id="KW-1185">Reference proteome</keyword>
<dbReference type="InterPro" id="IPR011059">
    <property type="entry name" value="Metal-dep_hydrolase_composite"/>
</dbReference>
<feature type="domain" description="Amidohydrolase-related" evidence="1">
    <location>
        <begin position="3"/>
        <end position="75"/>
    </location>
</feature>
<dbReference type="AlphaFoldDB" id="A0A7H1NRV3"/>
<dbReference type="PANTHER" id="PTHR43668">
    <property type="entry name" value="ALLANTOINASE"/>
    <property type="match status" value="1"/>
</dbReference>
<gene>
    <name evidence="2" type="primary">allB_1</name>
    <name evidence="2" type="ORF">JGUZn3_12870</name>
</gene>
<dbReference type="PANTHER" id="PTHR43668:SF6">
    <property type="entry name" value="AMIDOHYDROLASE"/>
    <property type="match status" value="1"/>
</dbReference>
<dbReference type="EMBL" id="CP060244">
    <property type="protein sequence ID" value="QNT78513.1"/>
    <property type="molecule type" value="Genomic_DNA"/>
</dbReference>
<proteinExistence type="predicted"/>
<dbReference type="InterPro" id="IPR050138">
    <property type="entry name" value="DHOase/Allantoinase_Hydrolase"/>
</dbReference>
<dbReference type="SUPFAM" id="SSF51338">
    <property type="entry name" value="Composite domain of metallo-dependent hydrolases"/>
    <property type="match status" value="1"/>
</dbReference>
<evidence type="ECO:0000259" key="1">
    <source>
        <dbReference type="Pfam" id="PF01979"/>
    </source>
</evidence>
<dbReference type="GO" id="GO:0004038">
    <property type="term" value="F:allantoinase activity"/>
    <property type="evidence" value="ECO:0007669"/>
    <property type="project" value="UniProtKB-EC"/>
</dbReference>
<dbReference type="InterPro" id="IPR006680">
    <property type="entry name" value="Amidohydro-rel"/>
</dbReference>
<dbReference type="EC" id="3.5.2.5" evidence="2"/>
<dbReference type="Pfam" id="PF01979">
    <property type="entry name" value="Amidohydro_1"/>
    <property type="match status" value="1"/>
</dbReference>
<dbReference type="KEGG" id="ebla:JGUZn3_12870"/>
<accession>A0A7H1NRV3</accession>
<sequence length="94" mass="10270">MIDMLYKLTVGPARILGIEAGTLRPGQNADLCLFHPNRIWQVTAGILPGKAQNTPFDGRGMEGRVLGTWKKGQRVYDLASHSTTKPVPVINGRT</sequence>
<evidence type="ECO:0000313" key="3">
    <source>
        <dbReference type="Proteomes" id="UP000516349"/>
    </source>
</evidence>
<protein>
    <submittedName>
        <fullName evidence="2">Allantoinase</fullName>
        <ecNumber evidence="2">3.5.2.5</ecNumber>
    </submittedName>
</protein>
<dbReference type="Proteomes" id="UP000516349">
    <property type="component" value="Chromosome"/>
</dbReference>
<keyword evidence="2" id="KW-0378">Hydrolase</keyword>
<dbReference type="GO" id="GO:0006145">
    <property type="term" value="P:purine nucleobase catabolic process"/>
    <property type="evidence" value="ECO:0007669"/>
    <property type="project" value="TreeGrafter"/>
</dbReference>
<reference evidence="2 3" key="1">
    <citation type="submission" date="2020-08" db="EMBL/GenBank/DDBJ databases">
        <title>Complete genome sequence of Entomobacter blattae G55GP.</title>
        <authorList>
            <person name="Poehlein A."/>
            <person name="Guzman J."/>
            <person name="Daniel R."/>
            <person name="Vilcinskas A."/>
        </authorList>
    </citation>
    <scope>NUCLEOTIDE SEQUENCE [LARGE SCALE GENOMIC DNA]</scope>
    <source>
        <strain evidence="2 3">G55GP</strain>
    </source>
</reference>
<dbReference type="Gene3D" id="3.20.20.140">
    <property type="entry name" value="Metal-dependent hydrolases"/>
    <property type="match status" value="1"/>
</dbReference>